<dbReference type="Gene3D" id="3.30.9.10">
    <property type="entry name" value="D-Amino Acid Oxidase, subunit A, domain 2"/>
    <property type="match status" value="1"/>
</dbReference>
<dbReference type="InterPro" id="IPR036188">
    <property type="entry name" value="FAD/NAD-bd_sf"/>
</dbReference>
<dbReference type="PANTHER" id="PTHR13847">
    <property type="entry name" value="SARCOSINE DEHYDROGENASE-RELATED"/>
    <property type="match status" value="1"/>
</dbReference>
<proteinExistence type="inferred from homology"/>
<sequence>MLNAESKNKGTVIIIGAGIAGLSSAFYLVQEGWKVVVLEQNTLDNSCSYGNAGMIVPSHFTPLAAPGVVAQGIRWMFNKKSPFYVRPSLSWNLLRWGVNFLKYANKQHVDKHVEILRDVNLYSSGLYDELAKMPGFDFELEQNGIMLLYKTKEVQHEEIELAKRAQDLQLDVEILDTEAIQALEPQMKLDVLGGAFYKCDGKLYPQKLMKQLIAYLKDAGVEFHEQTTVTKFLLSGQKIKEVNTTKGNFAADEVVLATGADISKLAAKLGVKIPIMPGKGYSFMYTPSESHRLRHAALLLEARVAVTPMAGQIRFSGTMELGSTNDIIYRNRVQGIVESIPKYFPDLNVAYPEDNVWFGYRPCSPDGIPYLGRLSKISNVTVAGGAGMMGLSVGPAFGKIVADTLANRSPQIKIETFKPDRFSP</sequence>
<keyword evidence="5" id="KW-1133">Transmembrane helix</keyword>
<dbReference type="Gene3D" id="3.50.50.60">
    <property type="entry name" value="FAD/NAD(P)-binding domain"/>
    <property type="match status" value="2"/>
</dbReference>
<comment type="caution">
    <text evidence="7">The sequence shown here is derived from an EMBL/GenBank/DDBJ whole genome shotgun (WGS) entry which is preliminary data.</text>
</comment>
<evidence type="ECO:0000256" key="5">
    <source>
        <dbReference type="SAM" id="Phobius"/>
    </source>
</evidence>
<evidence type="ECO:0000256" key="3">
    <source>
        <dbReference type="ARBA" id="ARBA00022630"/>
    </source>
</evidence>
<protein>
    <submittedName>
        <fullName evidence="7">FAD-dependent oxidoreductase</fullName>
    </submittedName>
</protein>
<reference evidence="7 8" key="1">
    <citation type="submission" date="2020-08" db="EMBL/GenBank/DDBJ databases">
        <title>Sphingobacterium sp. DN00404 isolated from aquaculture water.</title>
        <authorList>
            <person name="Zhang M."/>
        </authorList>
    </citation>
    <scope>NUCLEOTIDE SEQUENCE [LARGE SCALE GENOMIC DNA]</scope>
    <source>
        <strain evidence="7 8">DN00404</strain>
    </source>
</reference>
<keyword evidence="8" id="KW-1185">Reference proteome</keyword>
<name>A0ABR7YIW9_9SPHI</name>
<comment type="cofactor">
    <cofactor evidence="1">
        <name>FAD</name>
        <dbReference type="ChEBI" id="CHEBI:57692"/>
    </cofactor>
</comment>
<gene>
    <name evidence="7" type="ORF">H8B06_00265</name>
</gene>
<dbReference type="InterPro" id="IPR006076">
    <property type="entry name" value="FAD-dep_OxRdtase"/>
</dbReference>
<dbReference type="EMBL" id="JACOIK010000001">
    <property type="protein sequence ID" value="MBD1431244.1"/>
    <property type="molecule type" value="Genomic_DNA"/>
</dbReference>
<dbReference type="PANTHER" id="PTHR13847:SF286">
    <property type="entry name" value="D-AMINO ACID DEHYDROGENASE"/>
    <property type="match status" value="1"/>
</dbReference>
<dbReference type="Proteomes" id="UP000602759">
    <property type="component" value="Unassembled WGS sequence"/>
</dbReference>
<accession>A0ABR7YIW9</accession>
<dbReference type="RefSeq" id="WP_190992285.1">
    <property type="nucleotide sequence ID" value="NZ_JACOIK010000001.1"/>
</dbReference>
<keyword evidence="3" id="KW-0285">Flavoprotein</keyword>
<evidence type="ECO:0000313" key="8">
    <source>
        <dbReference type="Proteomes" id="UP000602759"/>
    </source>
</evidence>
<evidence type="ECO:0000256" key="2">
    <source>
        <dbReference type="ARBA" id="ARBA00009410"/>
    </source>
</evidence>
<keyword evidence="5" id="KW-0812">Transmembrane</keyword>
<evidence type="ECO:0000256" key="1">
    <source>
        <dbReference type="ARBA" id="ARBA00001974"/>
    </source>
</evidence>
<comment type="similarity">
    <text evidence="2">Belongs to the DadA oxidoreductase family.</text>
</comment>
<evidence type="ECO:0000259" key="6">
    <source>
        <dbReference type="Pfam" id="PF01266"/>
    </source>
</evidence>
<dbReference type="SUPFAM" id="SSF51905">
    <property type="entry name" value="FAD/NAD(P)-binding domain"/>
    <property type="match status" value="1"/>
</dbReference>
<feature type="domain" description="FAD dependent oxidoreductase" evidence="6">
    <location>
        <begin position="12"/>
        <end position="403"/>
    </location>
</feature>
<dbReference type="SUPFAM" id="SSF54373">
    <property type="entry name" value="FAD-linked reductases, C-terminal domain"/>
    <property type="match status" value="1"/>
</dbReference>
<organism evidence="7 8">
    <name type="scientific">Sphingobacterium micropteri</name>
    <dbReference type="NCBI Taxonomy" id="2763501"/>
    <lineage>
        <taxon>Bacteria</taxon>
        <taxon>Pseudomonadati</taxon>
        <taxon>Bacteroidota</taxon>
        <taxon>Sphingobacteriia</taxon>
        <taxon>Sphingobacteriales</taxon>
        <taxon>Sphingobacteriaceae</taxon>
        <taxon>Sphingobacterium</taxon>
    </lineage>
</organism>
<evidence type="ECO:0000313" key="7">
    <source>
        <dbReference type="EMBL" id="MBD1431244.1"/>
    </source>
</evidence>
<dbReference type="Pfam" id="PF01266">
    <property type="entry name" value="DAO"/>
    <property type="match status" value="1"/>
</dbReference>
<keyword evidence="5" id="KW-0472">Membrane</keyword>
<keyword evidence="4" id="KW-0560">Oxidoreductase</keyword>
<evidence type="ECO:0000256" key="4">
    <source>
        <dbReference type="ARBA" id="ARBA00023002"/>
    </source>
</evidence>
<feature type="transmembrane region" description="Helical" evidence="5">
    <location>
        <begin position="12"/>
        <end position="29"/>
    </location>
</feature>